<evidence type="ECO:0000313" key="2">
    <source>
        <dbReference type="Proteomes" id="UP001165368"/>
    </source>
</evidence>
<accession>A0ABS9L8W0</accession>
<sequence length="57" mass="6424">MGRIVTGEQLILRRLDGHSIKGTVDEIAEEHGVFWIIDHLGTRQLVLANDLASMIRE</sequence>
<gene>
    <name evidence="1" type="ORF">LVY72_14320</name>
</gene>
<dbReference type="Proteomes" id="UP001165368">
    <property type="component" value="Unassembled WGS sequence"/>
</dbReference>
<evidence type="ECO:0008006" key="3">
    <source>
        <dbReference type="Google" id="ProtNLM"/>
    </source>
</evidence>
<keyword evidence="2" id="KW-1185">Reference proteome</keyword>
<comment type="caution">
    <text evidence="1">The sequence shown here is derived from an EMBL/GenBank/DDBJ whole genome shotgun (WGS) entry which is preliminary data.</text>
</comment>
<organism evidence="1 2">
    <name type="scientific">Arthrobacter hankyongi</name>
    <dbReference type="NCBI Taxonomy" id="2904801"/>
    <lineage>
        <taxon>Bacteria</taxon>
        <taxon>Bacillati</taxon>
        <taxon>Actinomycetota</taxon>
        <taxon>Actinomycetes</taxon>
        <taxon>Micrococcales</taxon>
        <taxon>Micrococcaceae</taxon>
        <taxon>Arthrobacter</taxon>
    </lineage>
</organism>
<reference evidence="1" key="1">
    <citation type="submission" date="2022-01" db="EMBL/GenBank/DDBJ databases">
        <authorList>
            <person name="Jo J.-H."/>
            <person name="Im W.-T."/>
        </authorList>
    </citation>
    <scope>NUCLEOTIDE SEQUENCE</scope>
    <source>
        <strain evidence="1">I2-34</strain>
    </source>
</reference>
<dbReference type="RefSeq" id="WP_237822019.1">
    <property type="nucleotide sequence ID" value="NZ_JAKLTQ010000010.1"/>
</dbReference>
<evidence type="ECO:0000313" key="1">
    <source>
        <dbReference type="EMBL" id="MCG2623075.1"/>
    </source>
</evidence>
<dbReference type="EMBL" id="JAKLTQ010000010">
    <property type="protein sequence ID" value="MCG2623075.1"/>
    <property type="molecule type" value="Genomic_DNA"/>
</dbReference>
<name>A0ABS9L8W0_9MICC</name>
<protein>
    <recommendedName>
        <fullName evidence="3">DUF2642 domain-containing protein</fullName>
    </recommendedName>
</protein>
<proteinExistence type="predicted"/>